<evidence type="ECO:0000259" key="2">
    <source>
        <dbReference type="PROSITE" id="PS50921"/>
    </source>
</evidence>
<dbReference type="InterPro" id="IPR008327">
    <property type="entry name" value="Sig_transdc_resp-reg_antiterm"/>
</dbReference>
<comment type="caution">
    <text evidence="3">The sequence shown here is derived from an EMBL/GenBank/DDBJ whole genome shotgun (WGS) entry which is preliminary data.</text>
</comment>
<dbReference type="AlphaFoldDB" id="A0A926DHQ1"/>
<feature type="coiled-coil region" evidence="1">
    <location>
        <begin position="116"/>
        <end position="143"/>
    </location>
</feature>
<dbReference type="InterPro" id="IPR011006">
    <property type="entry name" value="CheY-like_superfamily"/>
</dbReference>
<evidence type="ECO:0000313" key="4">
    <source>
        <dbReference type="Proteomes" id="UP000617951"/>
    </source>
</evidence>
<gene>
    <name evidence="3" type="ORF">H8693_08730</name>
</gene>
<protein>
    <submittedName>
        <fullName evidence="3">ANTAR domain-containing protein</fullName>
    </submittedName>
</protein>
<dbReference type="Pfam" id="PF03861">
    <property type="entry name" value="ANTAR"/>
    <property type="match status" value="1"/>
</dbReference>
<dbReference type="Gene3D" id="3.40.50.2300">
    <property type="match status" value="1"/>
</dbReference>
<organism evidence="3 4">
    <name type="scientific">Guopingia tenuis</name>
    <dbReference type="NCBI Taxonomy" id="2763656"/>
    <lineage>
        <taxon>Bacteria</taxon>
        <taxon>Bacillati</taxon>
        <taxon>Bacillota</taxon>
        <taxon>Clostridia</taxon>
        <taxon>Christensenellales</taxon>
        <taxon>Christensenellaceae</taxon>
        <taxon>Guopingia</taxon>
    </lineage>
</organism>
<reference evidence="3" key="1">
    <citation type="submission" date="2020-08" db="EMBL/GenBank/DDBJ databases">
        <title>Genome public.</title>
        <authorList>
            <person name="Liu C."/>
            <person name="Sun Q."/>
        </authorList>
    </citation>
    <scope>NUCLEOTIDE SEQUENCE</scope>
    <source>
        <strain evidence="3">NSJ-63</strain>
    </source>
</reference>
<accession>A0A926DHQ1</accession>
<dbReference type="GO" id="GO:0003723">
    <property type="term" value="F:RNA binding"/>
    <property type="evidence" value="ECO:0007669"/>
    <property type="project" value="InterPro"/>
</dbReference>
<sequence length="189" mass="21497">MKRALIIAASDELYRAISEVLAESEFEEILCARGISQAEDMISAAPVDLVFIYSSCPEDAETAFAKKISARPDMALVFMVREAQREETEQALLRTKALVLGTPISRQGLLQSIKIARSLTGKFAEMQRENEALKQKIEELKVVDRAKCCLISFLRMDEAQAHRYIQKRAMDMRVTQREVAEDILKTYEY</sequence>
<dbReference type="PROSITE" id="PS50921">
    <property type="entry name" value="ANTAR"/>
    <property type="match status" value="1"/>
</dbReference>
<proteinExistence type="predicted"/>
<name>A0A926DHQ1_9FIRM</name>
<dbReference type="InterPro" id="IPR005561">
    <property type="entry name" value="ANTAR"/>
</dbReference>
<dbReference type="SUPFAM" id="SSF52172">
    <property type="entry name" value="CheY-like"/>
    <property type="match status" value="1"/>
</dbReference>
<dbReference type="SMART" id="SM01012">
    <property type="entry name" value="ANTAR"/>
    <property type="match status" value="1"/>
</dbReference>
<dbReference type="Gene3D" id="1.10.10.10">
    <property type="entry name" value="Winged helix-like DNA-binding domain superfamily/Winged helix DNA-binding domain"/>
    <property type="match status" value="1"/>
</dbReference>
<dbReference type="InterPro" id="IPR036388">
    <property type="entry name" value="WH-like_DNA-bd_sf"/>
</dbReference>
<dbReference type="PIRSF" id="PIRSF036382">
    <property type="entry name" value="RR_antiterm"/>
    <property type="match status" value="1"/>
</dbReference>
<evidence type="ECO:0000313" key="3">
    <source>
        <dbReference type="EMBL" id="MBC8539018.1"/>
    </source>
</evidence>
<keyword evidence="1" id="KW-0175">Coiled coil</keyword>
<evidence type="ECO:0000256" key="1">
    <source>
        <dbReference type="SAM" id="Coils"/>
    </source>
</evidence>
<dbReference type="RefSeq" id="WP_249280652.1">
    <property type="nucleotide sequence ID" value="NZ_JACRSS010000004.1"/>
</dbReference>
<feature type="domain" description="ANTAR" evidence="2">
    <location>
        <begin position="123"/>
        <end position="184"/>
    </location>
</feature>
<keyword evidence="4" id="KW-1185">Reference proteome</keyword>
<dbReference type="EMBL" id="JACRSS010000004">
    <property type="protein sequence ID" value="MBC8539018.1"/>
    <property type="molecule type" value="Genomic_DNA"/>
</dbReference>
<dbReference type="Proteomes" id="UP000617951">
    <property type="component" value="Unassembled WGS sequence"/>
</dbReference>